<dbReference type="InterPro" id="IPR050173">
    <property type="entry name" value="ABC_transporter_C-like"/>
</dbReference>
<reference evidence="14 15" key="1">
    <citation type="journal article" date="2014" name="Mol. Plant">
        <title>Chromosome Scale Genome Assembly and Transcriptome Profiling of Nannochloropsis gaditana in Nitrogen Depletion.</title>
        <authorList>
            <person name="Corteggiani Carpinelli E."/>
            <person name="Telatin A."/>
            <person name="Vitulo N."/>
            <person name="Forcato C."/>
            <person name="D'Angelo M."/>
            <person name="Schiavon R."/>
            <person name="Vezzi A."/>
            <person name="Giacometti G.M."/>
            <person name="Morosinotto T."/>
            <person name="Valle G."/>
        </authorList>
    </citation>
    <scope>NUCLEOTIDE SEQUENCE [LARGE SCALE GENOMIC DNA]</scope>
    <source>
        <strain evidence="14 15">B-31</strain>
    </source>
</reference>
<evidence type="ECO:0000256" key="2">
    <source>
        <dbReference type="ARBA" id="ARBA00009726"/>
    </source>
</evidence>
<feature type="compositionally biased region" description="Basic and acidic residues" evidence="10">
    <location>
        <begin position="756"/>
        <end position="776"/>
    </location>
</feature>
<evidence type="ECO:0000259" key="12">
    <source>
        <dbReference type="PROSITE" id="PS50893"/>
    </source>
</evidence>
<keyword evidence="15" id="KW-1185">Reference proteome</keyword>
<evidence type="ECO:0000256" key="9">
    <source>
        <dbReference type="ARBA" id="ARBA00023136"/>
    </source>
</evidence>
<dbReference type="Gene3D" id="3.40.50.300">
    <property type="entry name" value="P-loop containing nucleotide triphosphate hydrolases"/>
    <property type="match status" value="2"/>
</dbReference>
<feature type="transmembrane region" description="Helical" evidence="11">
    <location>
        <begin position="1124"/>
        <end position="1145"/>
    </location>
</feature>
<organism evidence="14 15">
    <name type="scientific">Nannochloropsis gaditana</name>
    <dbReference type="NCBI Taxonomy" id="72520"/>
    <lineage>
        <taxon>Eukaryota</taxon>
        <taxon>Sar</taxon>
        <taxon>Stramenopiles</taxon>
        <taxon>Ochrophyta</taxon>
        <taxon>Eustigmatophyceae</taxon>
        <taxon>Eustigmatales</taxon>
        <taxon>Monodopsidaceae</taxon>
        <taxon>Nannochloropsis</taxon>
    </lineage>
</organism>
<evidence type="ECO:0000313" key="15">
    <source>
        <dbReference type="Proteomes" id="UP000019335"/>
    </source>
</evidence>
<name>W7TQQ2_9STRA</name>
<dbReference type="InterPro" id="IPR003593">
    <property type="entry name" value="AAA+_ATPase"/>
</dbReference>
<dbReference type="GO" id="GO:0005524">
    <property type="term" value="F:ATP binding"/>
    <property type="evidence" value="ECO:0007669"/>
    <property type="project" value="UniProtKB-KW"/>
</dbReference>
<feature type="transmembrane region" description="Helical" evidence="11">
    <location>
        <begin position="1194"/>
        <end position="1214"/>
    </location>
</feature>
<dbReference type="InterPro" id="IPR003439">
    <property type="entry name" value="ABC_transporter-like_ATP-bd"/>
</dbReference>
<evidence type="ECO:0000256" key="7">
    <source>
        <dbReference type="ARBA" id="ARBA00022840"/>
    </source>
</evidence>
<feature type="domain" description="ABC transporter" evidence="12">
    <location>
        <begin position="1409"/>
        <end position="1696"/>
    </location>
</feature>
<feature type="compositionally biased region" description="Acidic residues" evidence="10">
    <location>
        <begin position="978"/>
        <end position="992"/>
    </location>
</feature>
<dbReference type="PANTHER" id="PTHR24223">
    <property type="entry name" value="ATP-BINDING CASSETTE SUB-FAMILY C"/>
    <property type="match status" value="1"/>
</dbReference>
<accession>W7TQQ2</accession>
<feature type="region of interest" description="Disordered" evidence="10">
    <location>
        <begin position="946"/>
        <end position="965"/>
    </location>
</feature>
<feature type="transmembrane region" description="Helical" evidence="11">
    <location>
        <begin position="1088"/>
        <end position="1112"/>
    </location>
</feature>
<evidence type="ECO:0000256" key="4">
    <source>
        <dbReference type="ARBA" id="ARBA00022692"/>
    </source>
</evidence>
<proteinExistence type="inferred from homology"/>
<dbReference type="InterPro" id="IPR027417">
    <property type="entry name" value="P-loop_NTPase"/>
</dbReference>
<evidence type="ECO:0000256" key="1">
    <source>
        <dbReference type="ARBA" id="ARBA00004141"/>
    </source>
</evidence>
<dbReference type="EMBL" id="AZIL01000312">
    <property type="protein sequence ID" value="EWM28417.1"/>
    <property type="molecule type" value="Genomic_DNA"/>
</dbReference>
<dbReference type="Gene3D" id="1.20.1560.10">
    <property type="entry name" value="ABC transporter type 1, transmembrane domain"/>
    <property type="match status" value="2"/>
</dbReference>
<feature type="transmembrane region" description="Helical" evidence="11">
    <location>
        <begin position="203"/>
        <end position="223"/>
    </location>
</feature>
<dbReference type="GO" id="GO:0140359">
    <property type="term" value="F:ABC-type transporter activity"/>
    <property type="evidence" value="ECO:0007669"/>
    <property type="project" value="InterPro"/>
</dbReference>
<keyword evidence="5" id="KW-0677">Repeat</keyword>
<feature type="region of interest" description="Disordered" evidence="10">
    <location>
        <begin position="1"/>
        <end position="57"/>
    </location>
</feature>
<dbReference type="InterPro" id="IPR036640">
    <property type="entry name" value="ABC1_TM_sf"/>
</dbReference>
<evidence type="ECO:0000259" key="13">
    <source>
        <dbReference type="PROSITE" id="PS50929"/>
    </source>
</evidence>
<feature type="compositionally biased region" description="Basic and acidic residues" evidence="10">
    <location>
        <begin position="1018"/>
        <end position="1055"/>
    </location>
</feature>
<feature type="domain" description="ABC transmembrane type-1" evidence="13">
    <location>
        <begin position="1088"/>
        <end position="1371"/>
    </location>
</feature>
<dbReference type="Pfam" id="PF00664">
    <property type="entry name" value="ABC_membrane"/>
    <property type="match status" value="2"/>
</dbReference>
<dbReference type="InterPro" id="IPR044726">
    <property type="entry name" value="ABCC_6TM_D2"/>
</dbReference>
<sequence>MASTASGGLKATTHEGSKEGCDEEASTPSTLPSGNRSFFRRFDRADSKQESFGGKEKEEAALEVALTAAEKEVSPKAKVERTRPPSYLEHASWWNILTFGWMNPVIKEGNKRLLTDMDMPALARRDQARHLKELVQSHWESEMKLHPDKPQLWLAMIKAFFPIQLPMYLPFAIVTTCKIVQAHVGIKGLIHVLDRGGPAREGYVYAGVIVFTGWIMLMLHHQVQFMGWRLGLAIRTSLECAIFRKILRMPLSSFSSQGAEGKEGDEVVPGKEEDVDAYKKTITMATVLNLATTDVERFQPVATTSHYLVLAPFEILAIMWCGVHETGLPFLIGMLALLLLIPIQGRVAKVLQDYGKRASQLTDQRVRLTKQAIQGARTIKMSGWEVLLEKRIKEARAVEMRVLIAAGLVRGIHEGIYFFSPVLVGAVTFLTDWGLGSQLDAGRVFSTLTLFNILQWDVVNFGGKAMQSLGEVWVSLGRLEHLLRMPELPSYRLEASTTPPSNSFQAPSPPMPTSSPPPASVHVNGLSFNWSGPASKSRPTLRHISFDAPVGKILGLAGPVGSGKSTLLLALLGELGEYDPKVVNIGRGCLAYASQEPWILTGSVRENILMGRPYDHAKYLAVLRAACLKPDLLQWDHADYTVIGDRGVNMSGGQRARIGLARMAYGAASLYLIDDALSALDPKVGRRVFSRLICGLLKGSTRILATHQLQYLLEEEEVPKVLFINRGKVRGQGTMQELLAQGFFPDANLDVGLSPRHGDDDHRDRSVSGLVKRKEEEETVESPTSVAVVKKSKGPRNLPPFLPTRTMSTFSANDGDTSDRDSPGVVEANDGPVLLSTKPTSLTGRIFQGILSLRTPHRSGSDQSDSSRGRSSSRDTAVEMGSKKRGASIQSQALLSDTSVTRTRRTTSALKVVMPNLEFSQDGGMQDILSDEDSDASESGKDEFNFHHQHARPSSPSNLRTSGDSRDRLLSQVLSIKEEEEESSEDEEEDNDGERLLGPVIASTAAESALAVTAGDQEGNKESESVDGEGNGKDGTEEEAHNVEEEQSKREAAERDSIIAREGQKAGQLGAGTYGAYMKGMGGVSVGIAVLTLIAAGQVAAILSNLFLSYWVRLPFEKQRKFHFVAIYVILVGSVGVLSVARAMVSFDRMLRASQSLHDDMIHAVLRAPISFFDTNPTGRIINRTTKDVLMCDVLLPVTMFSFVQTMLICLGTIGVVVSVNPWLLIVLVPLAATFIPLRRQFLNTSREARRLEATARSPVYAYFSEAMDGLPTIRSLVAGTLFQDEFSRRLDNFSRPYFIFFSAGRHLGFRLDSLCWLMMTATTFSSLATVSAVKGMSGVSEWLVGMSLMYVLQLAAIFQWATRQSSDVENQIVSVERIMEYCQLPPEAALDSTPGRAPRSTWPETGAIVATNLQASYRPGLPLVLKGMSFSIPGGTRVGIVGRTGCGKSTLIQALFRLMEPSGGSLCIDGIDTSTLGLHDLRRRLSVIPQNPFLFSGTLRENMDPLGMNDDAKIWSALRAVQMEDQIQVMGVDFGMIGSSFETPRGKHKGTPSSRRSRVASFAISHDARADSALQGFKGMDLGGPGLDMHVTENGGNFSLGERQLLCLARAILSSTRILVCDEATANVDVETDQKIQRAIRSRFGSATVLMIAHRLNTIIDSDILLVLQAGEVLEMGHPHELLNTPKGLPESKGGFLSMVMETGPDSAASLKEMARRQPLAFSFSVGYCECAALSSLWAAYWVFPVRCKGLSDFVHNTLLEVIYMGSRSTCTRTCFDKKLTDRPLSYSLNITRPEPKPDLAYIPPPRKC</sequence>
<dbReference type="SMART" id="SM00382">
    <property type="entry name" value="AAA"/>
    <property type="match status" value="2"/>
</dbReference>
<feature type="compositionally biased region" description="Polar residues" evidence="10">
    <location>
        <begin position="952"/>
        <end position="962"/>
    </location>
</feature>
<keyword evidence="4 11" id="KW-0812">Transmembrane</keyword>
<keyword evidence="7" id="KW-0067">ATP-binding</keyword>
<feature type="region of interest" description="Disordered" evidence="10">
    <location>
        <begin position="851"/>
        <end position="902"/>
    </location>
</feature>
<dbReference type="OrthoDB" id="6500128at2759"/>
<evidence type="ECO:0000256" key="6">
    <source>
        <dbReference type="ARBA" id="ARBA00022741"/>
    </source>
</evidence>
<feature type="region of interest" description="Disordered" evidence="10">
    <location>
        <begin position="1011"/>
        <end position="1055"/>
    </location>
</feature>
<dbReference type="Pfam" id="PF00005">
    <property type="entry name" value="ABC_tran"/>
    <property type="match status" value="2"/>
</dbReference>
<keyword evidence="3" id="KW-0813">Transport</keyword>
<feature type="region of interest" description="Disordered" evidence="10">
    <location>
        <begin position="751"/>
        <end position="839"/>
    </location>
</feature>
<dbReference type="PROSITE" id="PS50929">
    <property type="entry name" value="ABC_TM1F"/>
    <property type="match status" value="2"/>
</dbReference>
<evidence type="ECO:0000256" key="3">
    <source>
        <dbReference type="ARBA" id="ARBA00022448"/>
    </source>
</evidence>
<evidence type="ECO:0000256" key="10">
    <source>
        <dbReference type="SAM" id="MobiDB-lite"/>
    </source>
</evidence>
<feature type="compositionally biased region" description="Polar residues" evidence="10">
    <location>
        <begin position="26"/>
        <end position="35"/>
    </location>
</feature>
<comment type="similarity">
    <text evidence="2">Belongs to the ABC transporter superfamily. ABCC family. Conjugate transporter (TC 3.A.1.208) subfamily.</text>
</comment>
<gene>
    <name evidence="14" type="ORF">Naga_100088g10</name>
</gene>
<feature type="compositionally biased region" description="Pro residues" evidence="10">
    <location>
        <begin position="507"/>
        <end position="519"/>
    </location>
</feature>
<keyword evidence="9 11" id="KW-0472">Membrane</keyword>
<dbReference type="InterPro" id="IPR044746">
    <property type="entry name" value="ABCC_6TM_D1"/>
</dbReference>
<comment type="subcellular location">
    <subcellularLocation>
        <location evidence="1">Membrane</location>
        <topology evidence="1">Multi-pass membrane protein</topology>
    </subcellularLocation>
</comment>
<keyword evidence="6" id="KW-0547">Nucleotide-binding</keyword>
<dbReference type="FunFam" id="1.20.1560.10:FF:000013">
    <property type="entry name" value="ABC transporter C family member 2"/>
    <property type="match status" value="1"/>
</dbReference>
<keyword evidence="8 11" id="KW-1133">Transmembrane helix</keyword>
<dbReference type="SUPFAM" id="SSF52540">
    <property type="entry name" value="P-loop containing nucleoside triphosphate hydrolases"/>
    <property type="match status" value="2"/>
</dbReference>
<dbReference type="GO" id="GO:0016887">
    <property type="term" value="F:ATP hydrolysis activity"/>
    <property type="evidence" value="ECO:0007669"/>
    <property type="project" value="InterPro"/>
</dbReference>
<dbReference type="CDD" id="cd18579">
    <property type="entry name" value="ABC_6TM_ABCC_D1"/>
    <property type="match status" value="1"/>
</dbReference>
<dbReference type="SUPFAM" id="SSF90123">
    <property type="entry name" value="ABC transporter transmembrane region"/>
    <property type="match status" value="2"/>
</dbReference>
<feature type="compositionally biased region" description="Basic and acidic residues" evidence="10">
    <location>
        <begin position="865"/>
        <end position="877"/>
    </location>
</feature>
<feature type="compositionally biased region" description="Basic and acidic residues" evidence="10">
    <location>
        <begin position="40"/>
        <end position="57"/>
    </location>
</feature>
<feature type="region of interest" description="Disordered" evidence="10">
    <location>
        <begin position="921"/>
        <end position="941"/>
    </location>
</feature>
<evidence type="ECO:0000313" key="14">
    <source>
        <dbReference type="EMBL" id="EWM28417.1"/>
    </source>
</evidence>
<feature type="region of interest" description="Disordered" evidence="10">
    <location>
        <begin position="975"/>
        <end position="994"/>
    </location>
</feature>
<comment type="caution">
    <text evidence="14">The sequence shown here is derived from an EMBL/GenBank/DDBJ whole genome shotgun (WGS) entry which is preliminary data.</text>
</comment>
<feature type="compositionally biased region" description="Polar residues" evidence="10">
    <location>
        <begin position="805"/>
        <end position="815"/>
    </location>
</feature>
<dbReference type="Proteomes" id="UP000019335">
    <property type="component" value="Chromosome 4"/>
</dbReference>
<dbReference type="PROSITE" id="PS00211">
    <property type="entry name" value="ABC_TRANSPORTER_1"/>
    <property type="match status" value="2"/>
</dbReference>
<feature type="compositionally biased region" description="Polar residues" evidence="10">
    <location>
        <begin position="495"/>
        <end position="506"/>
    </location>
</feature>
<evidence type="ECO:0000256" key="11">
    <source>
        <dbReference type="SAM" id="Phobius"/>
    </source>
</evidence>
<evidence type="ECO:0000256" key="5">
    <source>
        <dbReference type="ARBA" id="ARBA00022737"/>
    </source>
</evidence>
<feature type="domain" description="ABC transmembrane type-1" evidence="13">
    <location>
        <begin position="186"/>
        <end position="470"/>
    </location>
</feature>
<dbReference type="CDD" id="cd03244">
    <property type="entry name" value="ABCC_MRP_domain2"/>
    <property type="match status" value="1"/>
</dbReference>
<feature type="domain" description="ABC transporter" evidence="12">
    <location>
        <begin position="521"/>
        <end position="751"/>
    </location>
</feature>
<feature type="transmembrane region" description="Helical" evidence="11">
    <location>
        <begin position="1220"/>
        <end position="1238"/>
    </location>
</feature>
<evidence type="ECO:0000256" key="8">
    <source>
        <dbReference type="ARBA" id="ARBA00022989"/>
    </source>
</evidence>
<feature type="region of interest" description="Disordered" evidence="10">
    <location>
        <begin position="493"/>
        <end position="519"/>
    </location>
</feature>
<dbReference type="CDD" id="cd18580">
    <property type="entry name" value="ABC_6TM_ABCC_D2"/>
    <property type="match status" value="1"/>
</dbReference>
<dbReference type="InterPro" id="IPR011527">
    <property type="entry name" value="ABC1_TM_dom"/>
</dbReference>
<dbReference type="PROSITE" id="PS50893">
    <property type="entry name" value="ABC_TRANSPORTER_2"/>
    <property type="match status" value="2"/>
</dbReference>
<dbReference type="InterPro" id="IPR017871">
    <property type="entry name" value="ABC_transporter-like_CS"/>
</dbReference>
<dbReference type="GO" id="GO:0016020">
    <property type="term" value="C:membrane"/>
    <property type="evidence" value="ECO:0007669"/>
    <property type="project" value="UniProtKB-SubCell"/>
</dbReference>
<dbReference type="PANTHER" id="PTHR24223:SF456">
    <property type="entry name" value="MULTIDRUG RESISTANCE-ASSOCIATED PROTEIN LETHAL(2)03659"/>
    <property type="match status" value="1"/>
</dbReference>
<protein>
    <submittedName>
        <fullName evidence="14">Multidrug resistance-associated protein 4</fullName>
    </submittedName>
</protein>